<name>A0A1I2A329_9BACI</name>
<dbReference type="Gene3D" id="3.40.50.2000">
    <property type="entry name" value="Glycogen Phosphorylase B"/>
    <property type="match status" value="2"/>
</dbReference>
<dbReference type="PANTHER" id="PTHR46660:SF2">
    <property type="entry name" value="GLYCOSYLTRANSFERASE 1 DOMAIN-CONTAINING PROTEIN 1"/>
    <property type="match status" value="1"/>
</dbReference>
<dbReference type="GO" id="GO:0016757">
    <property type="term" value="F:glycosyltransferase activity"/>
    <property type="evidence" value="ECO:0007669"/>
    <property type="project" value="InterPro"/>
</dbReference>
<evidence type="ECO:0000259" key="1">
    <source>
        <dbReference type="Pfam" id="PF00534"/>
    </source>
</evidence>
<protein>
    <submittedName>
        <fullName evidence="2">Glycosyl transferases group 1</fullName>
    </submittedName>
</protein>
<reference evidence="2 3" key="1">
    <citation type="submission" date="2016-10" db="EMBL/GenBank/DDBJ databases">
        <authorList>
            <person name="de Groot N.N."/>
        </authorList>
    </citation>
    <scope>NUCLEOTIDE SEQUENCE [LARGE SCALE GENOMIC DNA]</scope>
    <source>
        <strain evidence="2 3">DSM 23995</strain>
    </source>
</reference>
<sequence length="337" mass="38362">MMKSPLRVLYLTPYYLSKRGNATTARRMEQILSDQGVDISVFAYEEEKGVPHEMLANADIIHALHINRTADWIAKENISFNKPLILTSGGTDINIDMNQPVKKRIMETLLQQADALTVFTEDAMKMVGRQFPFFKSKVHVIPQSVRPHIKSKGCMDLPKAQPRVLLPAGLRPVKNVFYSYDEMKKMTDLFPLLHFIIIGEVLDVTVAKEVKKVSDQNDWYSYHPPVAPHRMSDYYDWADIIINTSESEGQPISLLEGMAAGLPALARDIPGNRSLVSHGYNGYLFSSPREFGEQLKDLVMDQTLYNRLSIQAKDYVETYHHPAVEAKAYVELYQEIL</sequence>
<proteinExistence type="predicted"/>
<keyword evidence="3" id="KW-1185">Reference proteome</keyword>
<dbReference type="CDD" id="cd03801">
    <property type="entry name" value="GT4_PimA-like"/>
    <property type="match status" value="1"/>
</dbReference>
<dbReference type="Pfam" id="PF00534">
    <property type="entry name" value="Glycos_transf_1"/>
    <property type="match status" value="1"/>
</dbReference>
<dbReference type="OrthoDB" id="9772485at2"/>
<feature type="domain" description="Glycosyl transferase family 1" evidence="1">
    <location>
        <begin position="158"/>
        <end position="313"/>
    </location>
</feature>
<evidence type="ECO:0000313" key="3">
    <source>
        <dbReference type="Proteomes" id="UP000199516"/>
    </source>
</evidence>
<dbReference type="SUPFAM" id="SSF53756">
    <property type="entry name" value="UDP-Glycosyltransferase/glycogen phosphorylase"/>
    <property type="match status" value="1"/>
</dbReference>
<dbReference type="Proteomes" id="UP000199516">
    <property type="component" value="Unassembled WGS sequence"/>
</dbReference>
<evidence type="ECO:0000313" key="2">
    <source>
        <dbReference type="EMBL" id="SFE37120.1"/>
    </source>
</evidence>
<organism evidence="2 3">
    <name type="scientific">Alteribacillus iranensis</name>
    <dbReference type="NCBI Taxonomy" id="930128"/>
    <lineage>
        <taxon>Bacteria</taxon>
        <taxon>Bacillati</taxon>
        <taxon>Bacillota</taxon>
        <taxon>Bacilli</taxon>
        <taxon>Bacillales</taxon>
        <taxon>Bacillaceae</taxon>
        <taxon>Alteribacillus</taxon>
    </lineage>
</organism>
<dbReference type="RefSeq" id="WP_091657010.1">
    <property type="nucleotide sequence ID" value="NZ_FONT01000001.1"/>
</dbReference>
<keyword evidence="2" id="KW-0808">Transferase</keyword>
<dbReference type="STRING" id="930128.SAMN05192532_101560"/>
<dbReference type="EMBL" id="FONT01000001">
    <property type="protein sequence ID" value="SFE37120.1"/>
    <property type="molecule type" value="Genomic_DNA"/>
</dbReference>
<dbReference type="AlphaFoldDB" id="A0A1I2A329"/>
<dbReference type="PANTHER" id="PTHR46660">
    <property type="match status" value="1"/>
</dbReference>
<gene>
    <name evidence="2" type="ORF">SAMN05192532_101560</name>
</gene>
<accession>A0A1I2A329</accession>
<dbReference type="InterPro" id="IPR001296">
    <property type="entry name" value="Glyco_trans_1"/>
</dbReference>
<dbReference type="InterPro" id="IPR052622">
    <property type="entry name" value="Glycosyltransferase_G1"/>
</dbReference>